<reference evidence="1" key="2">
    <citation type="submission" date="2023-07" db="EMBL/GenBank/DDBJ databases">
        <authorList>
            <person name="Bai X.-H."/>
            <person name="Wang H.-H."/>
            <person name="Wang J."/>
            <person name="Ma M.-Y."/>
            <person name="Hu H.-H."/>
            <person name="Song Z.-L."/>
            <person name="Ma H.-G."/>
            <person name="Fan Y."/>
            <person name="Du C.-Y."/>
            <person name="Xu J.-C."/>
        </authorList>
    </citation>
    <scope>NUCLEOTIDE SEQUENCE</scope>
    <source>
        <strain evidence="1">CZ1</strain>
    </source>
</reference>
<keyword evidence="1" id="KW-0255">Endonuclease</keyword>
<sequence length="100" mass="11732">MCCGTSKLVRLWSLSFYRRVQKGKICSQISPFCTQSKPGQPSCKFDVYEQIVRVHNYIVYDEPTATLRYFRLIHSQYQEQSIAQQNPRLWILELEIGLGL</sequence>
<reference evidence="1" key="1">
    <citation type="journal article" date="2023" name="Plants (Basel)">
        <title>Genomic Analysis of Leptolyngbya boryana CZ1 Reveals Efficient Carbon Fixation Modules.</title>
        <authorList>
            <person name="Bai X."/>
            <person name="Wang H."/>
            <person name="Cheng W."/>
            <person name="Wang J."/>
            <person name="Ma M."/>
            <person name="Hu H."/>
            <person name="Song Z."/>
            <person name="Ma H."/>
            <person name="Fan Y."/>
            <person name="Du C."/>
            <person name="Xu J."/>
        </authorList>
    </citation>
    <scope>NUCLEOTIDE SEQUENCE</scope>
    <source>
        <strain evidence="1">CZ1</strain>
    </source>
</reference>
<protein>
    <submittedName>
        <fullName evidence="1">Uma2 family endonuclease</fullName>
    </submittedName>
</protein>
<accession>A0AA97ANI2</accession>
<name>A0AA97ANI2_LEPBY</name>
<dbReference type="GO" id="GO:0004519">
    <property type="term" value="F:endonuclease activity"/>
    <property type="evidence" value="ECO:0007669"/>
    <property type="project" value="UniProtKB-KW"/>
</dbReference>
<organism evidence="1">
    <name type="scientific">Leptolyngbya boryana CZ1</name>
    <dbReference type="NCBI Taxonomy" id="3060204"/>
    <lineage>
        <taxon>Bacteria</taxon>
        <taxon>Bacillati</taxon>
        <taxon>Cyanobacteriota</taxon>
        <taxon>Cyanophyceae</taxon>
        <taxon>Leptolyngbyales</taxon>
        <taxon>Leptolyngbyaceae</taxon>
        <taxon>Leptolyngbya group</taxon>
        <taxon>Leptolyngbya</taxon>
    </lineage>
</organism>
<dbReference type="AlphaFoldDB" id="A0AA97ANI2"/>
<keyword evidence="1" id="KW-0540">Nuclease</keyword>
<evidence type="ECO:0000313" key="1">
    <source>
        <dbReference type="EMBL" id="WNZ44049.1"/>
    </source>
</evidence>
<keyword evidence="1" id="KW-0378">Hydrolase</keyword>
<gene>
    <name evidence="1" type="ORF">Q2T42_19640</name>
</gene>
<dbReference type="EMBL" id="CP130144">
    <property type="protein sequence ID" value="WNZ44049.1"/>
    <property type="molecule type" value="Genomic_DNA"/>
</dbReference>
<proteinExistence type="predicted"/>